<evidence type="ECO:0000256" key="1">
    <source>
        <dbReference type="SAM" id="Coils"/>
    </source>
</evidence>
<feature type="compositionally biased region" description="Basic and acidic residues" evidence="2">
    <location>
        <begin position="242"/>
        <end position="253"/>
    </location>
</feature>
<evidence type="ECO:0000313" key="4">
    <source>
        <dbReference type="Proteomes" id="UP000235965"/>
    </source>
</evidence>
<dbReference type="STRING" id="105785.A0A2J7QK99"/>
<dbReference type="InterPro" id="IPR042448">
    <property type="entry name" value="CCNB1IP1"/>
</dbReference>
<dbReference type="PANTHER" id="PTHR14305:SF0">
    <property type="entry name" value="E3 UBIQUITIN-PROTEIN LIGASE CCNB1IP1"/>
    <property type="match status" value="1"/>
</dbReference>
<feature type="region of interest" description="Disordered" evidence="2">
    <location>
        <begin position="223"/>
        <end position="253"/>
    </location>
</feature>
<dbReference type="GO" id="GO:0007131">
    <property type="term" value="P:reciprocal meiotic recombination"/>
    <property type="evidence" value="ECO:0007669"/>
    <property type="project" value="InterPro"/>
</dbReference>
<reference evidence="3 4" key="1">
    <citation type="submission" date="2017-12" db="EMBL/GenBank/DDBJ databases">
        <title>Hemimetabolous genomes reveal molecular basis of termite eusociality.</title>
        <authorList>
            <person name="Harrison M.C."/>
            <person name="Jongepier E."/>
            <person name="Robertson H.M."/>
            <person name="Arning N."/>
            <person name="Bitard-Feildel T."/>
            <person name="Chao H."/>
            <person name="Childers C.P."/>
            <person name="Dinh H."/>
            <person name="Doddapaneni H."/>
            <person name="Dugan S."/>
            <person name="Gowin J."/>
            <person name="Greiner C."/>
            <person name="Han Y."/>
            <person name="Hu H."/>
            <person name="Hughes D.S.T."/>
            <person name="Huylmans A.-K."/>
            <person name="Kemena C."/>
            <person name="Kremer L.P.M."/>
            <person name="Lee S.L."/>
            <person name="Lopez-Ezquerra A."/>
            <person name="Mallet L."/>
            <person name="Monroy-Kuhn J.M."/>
            <person name="Moser A."/>
            <person name="Murali S.C."/>
            <person name="Muzny D.M."/>
            <person name="Otani S."/>
            <person name="Piulachs M.-D."/>
            <person name="Poelchau M."/>
            <person name="Qu J."/>
            <person name="Schaub F."/>
            <person name="Wada-Katsumata A."/>
            <person name="Worley K.C."/>
            <person name="Xie Q."/>
            <person name="Ylla G."/>
            <person name="Poulsen M."/>
            <person name="Gibbs R.A."/>
            <person name="Schal C."/>
            <person name="Richards S."/>
            <person name="Belles X."/>
            <person name="Korb J."/>
            <person name="Bornberg-Bauer E."/>
        </authorList>
    </citation>
    <scope>NUCLEOTIDE SEQUENCE [LARGE SCALE GENOMIC DNA]</scope>
    <source>
        <tissue evidence="3">Whole body</tissue>
    </source>
</reference>
<dbReference type="GO" id="GO:0061630">
    <property type="term" value="F:ubiquitin protein ligase activity"/>
    <property type="evidence" value="ECO:0007669"/>
    <property type="project" value="InterPro"/>
</dbReference>
<evidence type="ECO:0000313" key="3">
    <source>
        <dbReference type="EMBL" id="PNF29005.1"/>
    </source>
</evidence>
<accession>A0A2J7QK99</accession>
<dbReference type="Proteomes" id="UP000235965">
    <property type="component" value="Unassembled WGS sequence"/>
</dbReference>
<evidence type="ECO:0000256" key="2">
    <source>
        <dbReference type="SAM" id="MobiDB-lite"/>
    </source>
</evidence>
<dbReference type="AlphaFoldDB" id="A0A2J7QK99"/>
<comment type="caution">
    <text evidence="3">The sequence shown here is derived from an EMBL/GenBank/DDBJ whole genome shotgun (WGS) entry which is preliminary data.</text>
</comment>
<feature type="coiled-coil region" evidence="1">
    <location>
        <begin position="129"/>
        <end position="163"/>
    </location>
</feature>
<keyword evidence="1" id="KW-0175">Coiled coil</keyword>
<protein>
    <submittedName>
        <fullName evidence="3">Uncharacterized protein</fullName>
    </submittedName>
</protein>
<keyword evidence="4" id="KW-1185">Reference proteome</keyword>
<sequence>MANMDLYCNNKRCRKRLIASAWITSCSHAFCDEDADQAFFSIQENIICPACNTHLPEKHDIVKVDLNPSEKFKSMVLAGLRPEIIMDVTNRALTFWHYQMYQELQYQKALNKRSCDNLTQAEETYTTEIMKLNALLQKEKRNTEALEKEVENQARHMGELQDQVVQKNRHLQNLMAMNNKLRCNTSTLQPDDGYDATKPKRRHYSLGLQTLRDLRPYDEVLPQNSSGQAQDFVFNPVTPPTRPDERRHFVTKK</sequence>
<dbReference type="EMBL" id="NEVH01013275">
    <property type="protein sequence ID" value="PNF29005.1"/>
    <property type="molecule type" value="Genomic_DNA"/>
</dbReference>
<organism evidence="3 4">
    <name type="scientific">Cryptotermes secundus</name>
    <dbReference type="NCBI Taxonomy" id="105785"/>
    <lineage>
        <taxon>Eukaryota</taxon>
        <taxon>Metazoa</taxon>
        <taxon>Ecdysozoa</taxon>
        <taxon>Arthropoda</taxon>
        <taxon>Hexapoda</taxon>
        <taxon>Insecta</taxon>
        <taxon>Pterygota</taxon>
        <taxon>Neoptera</taxon>
        <taxon>Polyneoptera</taxon>
        <taxon>Dictyoptera</taxon>
        <taxon>Blattodea</taxon>
        <taxon>Blattoidea</taxon>
        <taxon>Termitoidae</taxon>
        <taxon>Kalotermitidae</taxon>
        <taxon>Cryptotermitinae</taxon>
        <taxon>Cryptotermes</taxon>
    </lineage>
</organism>
<dbReference type="GO" id="GO:0000795">
    <property type="term" value="C:synaptonemal complex"/>
    <property type="evidence" value="ECO:0007669"/>
    <property type="project" value="InterPro"/>
</dbReference>
<name>A0A2J7QK99_9NEOP</name>
<gene>
    <name evidence="3" type="ORF">B7P43_G14930</name>
</gene>
<dbReference type="OrthoDB" id="441210at2759"/>
<proteinExistence type="predicted"/>
<dbReference type="PANTHER" id="PTHR14305">
    <property type="entry name" value="E3 UBIQUITIN-PROTEIN LIGASE CCNB1IP1"/>
    <property type="match status" value="1"/>
</dbReference>
<dbReference type="InParanoid" id="A0A2J7QK99"/>